<dbReference type="EMBL" id="JAODUP010000089">
    <property type="protein sequence ID" value="KAK2162957.1"/>
    <property type="molecule type" value="Genomic_DNA"/>
</dbReference>
<organism evidence="1 2">
    <name type="scientific">Paralvinella palmiformis</name>
    <dbReference type="NCBI Taxonomy" id="53620"/>
    <lineage>
        <taxon>Eukaryota</taxon>
        <taxon>Metazoa</taxon>
        <taxon>Spiralia</taxon>
        <taxon>Lophotrochozoa</taxon>
        <taxon>Annelida</taxon>
        <taxon>Polychaeta</taxon>
        <taxon>Sedentaria</taxon>
        <taxon>Canalipalpata</taxon>
        <taxon>Terebellida</taxon>
        <taxon>Terebelliformia</taxon>
        <taxon>Alvinellidae</taxon>
        <taxon>Paralvinella</taxon>
    </lineage>
</organism>
<sequence length="338" mass="38253">MSDFDVDIRWAQINNAIVPVVHRKCDDILTEVPLVPLLVIRHAVGLLKDVHVDTVSCTDDEARALTKCCQDVGIKICFDVTTELINLDCLPDLSEEKVVFSILATRRPFICDGSLSDSEEATTQELSLKPGYTRDCLSSETLSEDNKKIGEKKMKRTDRQLNVIIKIEDGQISSQTADISIMTNEQVDGVSIRSKSPPWTNTCSKKILVTTRFIFGEQVHCLLKDGEYYALIEELHRLFFCHIDLVLFIRIFRQLADSTVHLPLQEMSLPAPLFGDIKCNMAVNNGEVKGLLVQMKAILERLKRRTMLSGIRTNTSQTWRERNVLDLILTSDDQMVQD</sequence>
<name>A0AAD9K159_9ANNE</name>
<keyword evidence="2" id="KW-1185">Reference proteome</keyword>
<reference evidence="1" key="1">
    <citation type="journal article" date="2023" name="Mol. Biol. Evol.">
        <title>Third-Generation Sequencing Reveals the Adaptive Role of the Epigenome in Three Deep-Sea Polychaetes.</title>
        <authorList>
            <person name="Perez M."/>
            <person name="Aroh O."/>
            <person name="Sun Y."/>
            <person name="Lan Y."/>
            <person name="Juniper S.K."/>
            <person name="Young C.R."/>
            <person name="Angers B."/>
            <person name="Qian P.Y."/>
        </authorList>
    </citation>
    <scope>NUCLEOTIDE SEQUENCE</scope>
    <source>
        <strain evidence="1">P08H-3</strain>
    </source>
</reference>
<protein>
    <submittedName>
        <fullName evidence="1">Uncharacterized protein</fullName>
    </submittedName>
</protein>
<dbReference type="Proteomes" id="UP001208570">
    <property type="component" value="Unassembled WGS sequence"/>
</dbReference>
<gene>
    <name evidence="1" type="ORF">LSH36_89g08009</name>
</gene>
<evidence type="ECO:0000313" key="2">
    <source>
        <dbReference type="Proteomes" id="UP001208570"/>
    </source>
</evidence>
<proteinExistence type="predicted"/>
<accession>A0AAD9K159</accession>
<dbReference type="AlphaFoldDB" id="A0AAD9K159"/>
<comment type="caution">
    <text evidence="1">The sequence shown here is derived from an EMBL/GenBank/DDBJ whole genome shotgun (WGS) entry which is preliminary data.</text>
</comment>
<evidence type="ECO:0000313" key="1">
    <source>
        <dbReference type="EMBL" id="KAK2162957.1"/>
    </source>
</evidence>